<evidence type="ECO:0000256" key="1">
    <source>
        <dbReference type="SAM" id="MobiDB-lite"/>
    </source>
</evidence>
<proteinExistence type="predicted"/>
<feature type="compositionally biased region" description="Low complexity" evidence="1">
    <location>
        <begin position="309"/>
        <end position="329"/>
    </location>
</feature>
<feature type="domain" description="Nitrogen regulatory protein areA GATA-like" evidence="2">
    <location>
        <begin position="161"/>
        <end position="188"/>
    </location>
</feature>
<evidence type="ECO:0000313" key="3">
    <source>
        <dbReference type="EMBL" id="QBZ63571.1"/>
    </source>
</evidence>
<protein>
    <recommendedName>
        <fullName evidence="2">Nitrogen regulatory protein areA GATA-like domain-containing protein</fullName>
    </recommendedName>
</protein>
<feature type="compositionally biased region" description="Basic and acidic residues" evidence="1">
    <location>
        <begin position="224"/>
        <end position="245"/>
    </location>
</feature>
<feature type="region of interest" description="Disordered" evidence="1">
    <location>
        <begin position="222"/>
        <end position="246"/>
    </location>
</feature>
<feature type="compositionally biased region" description="Low complexity" evidence="1">
    <location>
        <begin position="81"/>
        <end position="92"/>
    </location>
</feature>
<feature type="compositionally biased region" description="Polar residues" evidence="1">
    <location>
        <begin position="102"/>
        <end position="111"/>
    </location>
</feature>
<feature type="compositionally biased region" description="Polar residues" evidence="1">
    <location>
        <begin position="24"/>
        <end position="43"/>
    </location>
</feature>
<name>A0A4P7NMU8_PYROR</name>
<feature type="region of interest" description="Disordered" evidence="1">
    <location>
        <begin position="384"/>
        <end position="544"/>
    </location>
</feature>
<feature type="compositionally biased region" description="Polar residues" evidence="1">
    <location>
        <begin position="495"/>
        <end position="511"/>
    </location>
</feature>
<dbReference type="PANTHER" id="PTHR28051">
    <property type="entry name" value="PROTEIN MTL1-RELATED"/>
    <property type="match status" value="1"/>
</dbReference>
<accession>A0A4P7NMU8</accession>
<reference evidence="3 4" key="1">
    <citation type="journal article" date="2019" name="Mol. Biol. Evol.">
        <title>Blast fungal genomes show frequent chromosomal changes, gene gains and losses, and effector gene turnover.</title>
        <authorList>
            <person name="Gomez Luciano L.B."/>
            <person name="Jason Tsai I."/>
            <person name="Chuma I."/>
            <person name="Tosa Y."/>
            <person name="Chen Y.H."/>
            <person name="Li J.Y."/>
            <person name="Li M.Y."/>
            <person name="Jade Lu M.Y."/>
            <person name="Nakayashiki H."/>
            <person name="Li W.H."/>
        </authorList>
    </citation>
    <scope>NUCLEOTIDE SEQUENCE [LARGE SCALE GENOMIC DNA]</scope>
    <source>
        <strain evidence="3">MZ5-1-6</strain>
    </source>
</reference>
<dbReference type="GO" id="GO:0007039">
    <property type="term" value="P:protein catabolic process in the vacuole"/>
    <property type="evidence" value="ECO:0007669"/>
    <property type="project" value="TreeGrafter"/>
</dbReference>
<evidence type="ECO:0000313" key="4">
    <source>
        <dbReference type="Proteomes" id="UP000294847"/>
    </source>
</evidence>
<organism evidence="3 4">
    <name type="scientific">Pyricularia oryzae</name>
    <name type="common">Rice blast fungus</name>
    <name type="synonym">Magnaporthe oryzae</name>
    <dbReference type="NCBI Taxonomy" id="318829"/>
    <lineage>
        <taxon>Eukaryota</taxon>
        <taxon>Fungi</taxon>
        <taxon>Dikarya</taxon>
        <taxon>Ascomycota</taxon>
        <taxon>Pezizomycotina</taxon>
        <taxon>Sordariomycetes</taxon>
        <taxon>Sordariomycetidae</taxon>
        <taxon>Magnaporthales</taxon>
        <taxon>Pyriculariaceae</taxon>
        <taxon>Pyricularia</taxon>
    </lineage>
</organism>
<dbReference type="PANTHER" id="PTHR28051:SF1">
    <property type="entry name" value="PROTEIN MTL1-RELATED"/>
    <property type="match status" value="1"/>
</dbReference>
<sequence>MAVVLQSDDNSYFQTGGLRRSHSQPKFGSQHSSAPFRQSTSASHIADSYSHHMKHSTSPTSVAIFSDSEDDTDFSLPNYASSTSVTTGYSSSELDDMEAPSSPRTGDTSSINDDDTTPTEDSSHPITPSEHADDDLTMSHRPKQHVDYLSHNWREEDIWESWKYVVARRQEYGNSARLENASWRTWMKAKNNLPTVSPESVNWLKDCDVTWLYGPLQMASSRSDPVEISRRQSERPKSTTTDKKPILKKRSMSEVMLQRSISTSSLVRQAAAAVQAQQKEGVLRPSARPRLERAATDYITLPLSSRNLSPGTAGSSHAASSASSRLESPSGERKHIHFKEEVEQYIALDVRGDDDDNMCPVDDSDSENEALMMRRTKIKKKRPVLRRTGSSGAEKTIAPLPSTTLKYTGCEGEDDASSAMRHSYRSPTLTPSSSQETLRPTKRGGDECEEGDETSCSKTKGKGKKSGGFSFASDSEDDESDDDMPTMGKGKGKGNTPSTGSGLKRTSSSSGLAKRTSSSTNLAAAASSMTESTSSNGGMRRTESGMLMPYEEGDDSWAARDGGLVGRVIDTYNTARDIAHVIWNVGLSLISARPSVGDLLSRTSYNRHLFMAGTSPITTFRQQRGSQDTVNGNHVAQYVLGGSVADDGCGITRLSAPNILQDIDLVGHVDWP</sequence>
<dbReference type="InterPro" id="IPR052292">
    <property type="entry name" value="Glucose_repression_reg"/>
</dbReference>
<feature type="region of interest" description="Disordered" evidence="1">
    <location>
        <begin position="1"/>
        <end position="56"/>
    </location>
</feature>
<dbReference type="AlphaFoldDB" id="A0A4P7NMU8"/>
<dbReference type="Proteomes" id="UP000294847">
    <property type="component" value="Chromosome 6"/>
</dbReference>
<dbReference type="GO" id="GO:0042149">
    <property type="term" value="P:cellular response to glucose starvation"/>
    <property type="evidence" value="ECO:0007669"/>
    <property type="project" value="TreeGrafter"/>
</dbReference>
<feature type="region of interest" description="Disordered" evidence="1">
    <location>
        <begin position="303"/>
        <end position="335"/>
    </location>
</feature>
<feature type="compositionally biased region" description="Acidic residues" evidence="1">
    <location>
        <begin position="474"/>
        <end position="484"/>
    </location>
</feature>
<gene>
    <name evidence="3" type="ORF">PoMZ_05254</name>
</gene>
<feature type="compositionally biased region" description="Polar residues" evidence="1">
    <location>
        <begin position="425"/>
        <end position="438"/>
    </location>
</feature>
<dbReference type="Pfam" id="PF08550">
    <property type="entry name" value="GATA_AreA"/>
    <property type="match status" value="1"/>
</dbReference>
<dbReference type="InterPro" id="IPR013860">
    <property type="entry name" value="AreA_GATA"/>
</dbReference>
<dbReference type="EMBL" id="CP034209">
    <property type="protein sequence ID" value="QBZ63571.1"/>
    <property type="molecule type" value="Genomic_DNA"/>
</dbReference>
<feature type="region of interest" description="Disordered" evidence="1">
    <location>
        <begin position="75"/>
        <end position="139"/>
    </location>
</feature>
<dbReference type="GO" id="GO:0005773">
    <property type="term" value="C:vacuole"/>
    <property type="evidence" value="ECO:0007669"/>
    <property type="project" value="GOC"/>
</dbReference>
<feature type="compositionally biased region" description="Low complexity" evidence="1">
    <location>
        <begin position="516"/>
        <end position="535"/>
    </location>
</feature>
<evidence type="ECO:0000259" key="2">
    <source>
        <dbReference type="Pfam" id="PF08550"/>
    </source>
</evidence>